<evidence type="ECO:0000256" key="4">
    <source>
        <dbReference type="ARBA" id="ARBA00022605"/>
    </source>
</evidence>
<comment type="similarity">
    <text evidence="7">Belongs to the LeuD family. LeuD type 2 subfamily.</text>
</comment>
<dbReference type="Gene3D" id="3.20.19.10">
    <property type="entry name" value="Aconitase, domain 4"/>
    <property type="match status" value="1"/>
</dbReference>
<comment type="subunit">
    <text evidence="7">Heterodimer of LeuC and LeuD.</text>
</comment>
<evidence type="ECO:0000313" key="10">
    <source>
        <dbReference type="Proteomes" id="UP000287224"/>
    </source>
</evidence>
<protein>
    <recommendedName>
        <fullName evidence="7">3-isopropylmalate dehydratase small subunit</fullName>
        <ecNumber evidence="7">4.2.1.33</ecNumber>
    </recommendedName>
    <alternativeName>
        <fullName evidence="7">Alpha-IPM isomerase</fullName>
        <shortName evidence="7">IPMI</shortName>
    </alternativeName>
    <alternativeName>
        <fullName evidence="7">Isopropylmalate isomerase</fullName>
    </alternativeName>
</protein>
<gene>
    <name evidence="7" type="primary">leuD</name>
    <name evidence="9" type="ORF">KDAU_31930</name>
</gene>
<dbReference type="SUPFAM" id="SSF52016">
    <property type="entry name" value="LeuD/IlvD-like"/>
    <property type="match status" value="1"/>
</dbReference>
<dbReference type="InterPro" id="IPR011827">
    <property type="entry name" value="LeuD_type2/HacB/DmdB"/>
</dbReference>
<keyword evidence="10" id="KW-1185">Reference proteome</keyword>
<keyword evidence="6 7" id="KW-0100">Branched-chain amino acid biosynthesis</keyword>
<dbReference type="AlphaFoldDB" id="A0A401ZG49"/>
<feature type="domain" description="Aconitase A/isopropylmalate dehydratase small subunit swivel" evidence="8">
    <location>
        <begin position="13"/>
        <end position="97"/>
    </location>
</feature>
<accession>A0A401ZG49</accession>
<evidence type="ECO:0000256" key="6">
    <source>
        <dbReference type="ARBA" id="ARBA00023304"/>
    </source>
</evidence>
<keyword evidence="5 7" id="KW-0456">Lyase</keyword>
<organism evidence="9 10">
    <name type="scientific">Dictyobacter aurantiacus</name>
    <dbReference type="NCBI Taxonomy" id="1936993"/>
    <lineage>
        <taxon>Bacteria</taxon>
        <taxon>Bacillati</taxon>
        <taxon>Chloroflexota</taxon>
        <taxon>Ktedonobacteria</taxon>
        <taxon>Ktedonobacterales</taxon>
        <taxon>Dictyobacteraceae</taxon>
        <taxon>Dictyobacter</taxon>
    </lineage>
</organism>
<dbReference type="InterPro" id="IPR015928">
    <property type="entry name" value="Aconitase/3IPM_dehydase_swvl"/>
</dbReference>
<dbReference type="NCBIfam" id="TIGR02087">
    <property type="entry name" value="LEUD_arch"/>
    <property type="match status" value="1"/>
</dbReference>
<dbReference type="UniPathway" id="UPA00048">
    <property type="reaction ID" value="UER00071"/>
</dbReference>
<evidence type="ECO:0000256" key="7">
    <source>
        <dbReference type="HAMAP-Rule" id="MF_01032"/>
    </source>
</evidence>
<dbReference type="OrthoDB" id="9777465at2"/>
<evidence type="ECO:0000256" key="3">
    <source>
        <dbReference type="ARBA" id="ARBA00022430"/>
    </source>
</evidence>
<name>A0A401ZG49_9CHLR</name>
<dbReference type="InterPro" id="IPR050075">
    <property type="entry name" value="LeuD"/>
</dbReference>
<dbReference type="InterPro" id="IPR000573">
    <property type="entry name" value="AconitaseA/IPMdHydase_ssu_swvl"/>
</dbReference>
<dbReference type="EMBL" id="BIFQ01000001">
    <property type="protein sequence ID" value="GCE05864.1"/>
    <property type="molecule type" value="Genomic_DNA"/>
</dbReference>
<comment type="pathway">
    <text evidence="2 7">Amino-acid biosynthesis; L-leucine biosynthesis; L-leucine from 3-methyl-2-oxobutanoate: step 2/4.</text>
</comment>
<evidence type="ECO:0000256" key="2">
    <source>
        <dbReference type="ARBA" id="ARBA00004729"/>
    </source>
</evidence>
<evidence type="ECO:0000259" key="8">
    <source>
        <dbReference type="Pfam" id="PF00694"/>
    </source>
</evidence>
<evidence type="ECO:0000313" key="9">
    <source>
        <dbReference type="EMBL" id="GCE05864.1"/>
    </source>
</evidence>
<dbReference type="RefSeq" id="WP_126596873.1">
    <property type="nucleotide sequence ID" value="NZ_BIFQ01000001.1"/>
</dbReference>
<dbReference type="GO" id="GO:0009098">
    <property type="term" value="P:L-leucine biosynthetic process"/>
    <property type="evidence" value="ECO:0007669"/>
    <property type="project" value="UniProtKB-UniRule"/>
</dbReference>
<dbReference type="InterPro" id="IPR033940">
    <property type="entry name" value="IPMI_Swivel"/>
</dbReference>
<comment type="function">
    <text evidence="7">Catalyzes the isomerization between 2-isopropylmalate and 3-isopropylmalate, via the formation of 2-isopropylmaleate.</text>
</comment>
<keyword evidence="4 7" id="KW-0028">Amino-acid biosynthesis</keyword>
<evidence type="ECO:0000256" key="5">
    <source>
        <dbReference type="ARBA" id="ARBA00023239"/>
    </source>
</evidence>
<keyword evidence="3 7" id="KW-0432">Leucine biosynthesis</keyword>
<dbReference type="Proteomes" id="UP000287224">
    <property type="component" value="Unassembled WGS sequence"/>
</dbReference>
<dbReference type="HAMAP" id="MF_01032">
    <property type="entry name" value="LeuD_type2"/>
    <property type="match status" value="1"/>
</dbReference>
<comment type="catalytic activity">
    <reaction evidence="1 7">
        <text>(2R,3S)-3-isopropylmalate = (2S)-2-isopropylmalate</text>
        <dbReference type="Rhea" id="RHEA:32287"/>
        <dbReference type="ChEBI" id="CHEBI:1178"/>
        <dbReference type="ChEBI" id="CHEBI:35121"/>
        <dbReference type="EC" id="4.2.1.33"/>
    </reaction>
</comment>
<reference evidence="10" key="1">
    <citation type="submission" date="2018-12" db="EMBL/GenBank/DDBJ databases">
        <title>Tengunoibacter tsumagoiensis gen. nov., sp. nov., Dictyobacter kobayashii sp. nov., D. alpinus sp. nov., and D. joshuensis sp. nov. and description of Dictyobacteraceae fam. nov. within the order Ktedonobacterales isolated from Tengu-no-mugimeshi.</title>
        <authorList>
            <person name="Wang C.M."/>
            <person name="Zheng Y."/>
            <person name="Sakai Y."/>
            <person name="Toyoda A."/>
            <person name="Minakuchi Y."/>
            <person name="Abe K."/>
            <person name="Yokota A."/>
            <person name="Yabe S."/>
        </authorList>
    </citation>
    <scope>NUCLEOTIDE SEQUENCE [LARGE SCALE GENOMIC DNA]</scope>
    <source>
        <strain evidence="10">S-27</strain>
    </source>
</reference>
<sequence>MGRIWKVGDNINTDLIIPGRYNVTTDHAQLAKYCLYEAYPEFSQGVQPGDILMGGHNFGCGSSREHAPTAILANQVKVVIARSFARIFYRNAVNIGLPVLVCEDAVLNSEAGQELDVNLETGEIRNLTTGQTFQAEPLDPFVARIVAAGGIINYIEANNGQLVY</sequence>
<dbReference type="PANTHER" id="PTHR43345:SF9">
    <property type="entry name" value="3-ISOPROPYLMALATE DEHYDRATASE SMALL SUBUNIT"/>
    <property type="match status" value="1"/>
</dbReference>
<dbReference type="EC" id="4.2.1.33" evidence="7"/>
<proteinExistence type="inferred from homology"/>
<dbReference type="Pfam" id="PF00694">
    <property type="entry name" value="Aconitase_C"/>
    <property type="match status" value="1"/>
</dbReference>
<dbReference type="PANTHER" id="PTHR43345">
    <property type="entry name" value="3-ISOPROPYLMALATE DEHYDRATASE SMALL SUBUNIT 2-RELATED-RELATED"/>
    <property type="match status" value="1"/>
</dbReference>
<comment type="caution">
    <text evidence="9">The sequence shown here is derived from an EMBL/GenBank/DDBJ whole genome shotgun (WGS) entry which is preliminary data.</text>
</comment>
<dbReference type="CDD" id="cd01577">
    <property type="entry name" value="IPMI_Swivel"/>
    <property type="match status" value="1"/>
</dbReference>
<evidence type="ECO:0000256" key="1">
    <source>
        <dbReference type="ARBA" id="ARBA00000491"/>
    </source>
</evidence>
<dbReference type="GO" id="GO:0003861">
    <property type="term" value="F:3-isopropylmalate dehydratase activity"/>
    <property type="evidence" value="ECO:0007669"/>
    <property type="project" value="UniProtKB-UniRule"/>
</dbReference>